<dbReference type="Proteomes" id="UP001497516">
    <property type="component" value="Chromosome 6"/>
</dbReference>
<dbReference type="EMBL" id="OZ034819">
    <property type="protein sequence ID" value="CAL1392527.1"/>
    <property type="molecule type" value="Genomic_DNA"/>
</dbReference>
<organism evidence="1 2">
    <name type="scientific">Linum trigynum</name>
    <dbReference type="NCBI Taxonomy" id="586398"/>
    <lineage>
        <taxon>Eukaryota</taxon>
        <taxon>Viridiplantae</taxon>
        <taxon>Streptophyta</taxon>
        <taxon>Embryophyta</taxon>
        <taxon>Tracheophyta</taxon>
        <taxon>Spermatophyta</taxon>
        <taxon>Magnoliopsida</taxon>
        <taxon>eudicotyledons</taxon>
        <taxon>Gunneridae</taxon>
        <taxon>Pentapetalae</taxon>
        <taxon>rosids</taxon>
        <taxon>fabids</taxon>
        <taxon>Malpighiales</taxon>
        <taxon>Linaceae</taxon>
        <taxon>Linum</taxon>
    </lineage>
</organism>
<accession>A0AAV2F3B3</accession>
<name>A0AAV2F3B3_9ROSI</name>
<sequence length="98" mass="11011">MNLLRKDLARGNTITNKIAIKFNMLRALVEDWIGSYVKCCLIIKIENCGTGTGNTHFTKESTKSDEFTDCASHGPILSFGRRLPAASWYARRPGRHPK</sequence>
<dbReference type="AlphaFoldDB" id="A0AAV2F3B3"/>
<evidence type="ECO:0000313" key="2">
    <source>
        <dbReference type="Proteomes" id="UP001497516"/>
    </source>
</evidence>
<reference evidence="1 2" key="1">
    <citation type="submission" date="2024-04" db="EMBL/GenBank/DDBJ databases">
        <authorList>
            <person name="Fracassetti M."/>
        </authorList>
    </citation>
    <scope>NUCLEOTIDE SEQUENCE [LARGE SCALE GENOMIC DNA]</scope>
</reference>
<evidence type="ECO:0000313" key="1">
    <source>
        <dbReference type="EMBL" id="CAL1392527.1"/>
    </source>
</evidence>
<protein>
    <submittedName>
        <fullName evidence="1">Uncharacterized protein</fullName>
    </submittedName>
</protein>
<proteinExistence type="predicted"/>
<gene>
    <name evidence="1" type="ORF">LTRI10_LOCUS33165</name>
</gene>
<keyword evidence="2" id="KW-1185">Reference proteome</keyword>